<evidence type="ECO:0000259" key="8">
    <source>
        <dbReference type="PROSITE" id="PS50048"/>
    </source>
</evidence>
<dbReference type="GO" id="GO:0005634">
    <property type="term" value="C:nucleus"/>
    <property type="evidence" value="ECO:0007669"/>
    <property type="project" value="UniProtKB-SubCell"/>
</dbReference>
<keyword evidence="3" id="KW-0805">Transcription regulation</keyword>
<name>A0A7H8QVI6_TALRU</name>
<dbReference type="InterPro" id="IPR036864">
    <property type="entry name" value="Zn2-C6_fun-type_DNA-bd_sf"/>
</dbReference>
<dbReference type="Pfam" id="PF00172">
    <property type="entry name" value="Zn_clus"/>
    <property type="match status" value="1"/>
</dbReference>
<dbReference type="PANTHER" id="PTHR31001">
    <property type="entry name" value="UNCHARACTERIZED TRANSCRIPTIONAL REGULATORY PROTEIN"/>
    <property type="match status" value="1"/>
</dbReference>
<accession>A0A7H8QVI6</accession>
<comment type="subcellular location">
    <subcellularLocation>
        <location evidence="1">Nucleus</location>
    </subcellularLocation>
</comment>
<keyword evidence="2" id="KW-0479">Metal-binding</keyword>
<proteinExistence type="predicted"/>
<organism evidence="9 10">
    <name type="scientific">Talaromyces rugulosus</name>
    <name type="common">Penicillium rugulosum</name>
    <dbReference type="NCBI Taxonomy" id="121627"/>
    <lineage>
        <taxon>Eukaryota</taxon>
        <taxon>Fungi</taxon>
        <taxon>Dikarya</taxon>
        <taxon>Ascomycota</taxon>
        <taxon>Pezizomycotina</taxon>
        <taxon>Eurotiomycetes</taxon>
        <taxon>Eurotiomycetidae</taxon>
        <taxon>Eurotiales</taxon>
        <taxon>Trichocomaceae</taxon>
        <taxon>Talaromyces</taxon>
        <taxon>Talaromyces sect. Islandici</taxon>
    </lineage>
</organism>
<keyword evidence="6" id="KW-0539">Nucleus</keyword>
<evidence type="ECO:0000256" key="4">
    <source>
        <dbReference type="ARBA" id="ARBA00023125"/>
    </source>
</evidence>
<evidence type="ECO:0000256" key="7">
    <source>
        <dbReference type="SAM" id="MobiDB-lite"/>
    </source>
</evidence>
<dbReference type="GO" id="GO:0000981">
    <property type="term" value="F:DNA-binding transcription factor activity, RNA polymerase II-specific"/>
    <property type="evidence" value="ECO:0007669"/>
    <property type="project" value="InterPro"/>
</dbReference>
<keyword evidence="10" id="KW-1185">Reference proteome</keyword>
<evidence type="ECO:0000256" key="5">
    <source>
        <dbReference type="ARBA" id="ARBA00023163"/>
    </source>
</evidence>
<dbReference type="GO" id="GO:0008270">
    <property type="term" value="F:zinc ion binding"/>
    <property type="evidence" value="ECO:0007669"/>
    <property type="project" value="InterPro"/>
</dbReference>
<dbReference type="PROSITE" id="PS50048">
    <property type="entry name" value="ZN2_CY6_FUNGAL_2"/>
    <property type="match status" value="1"/>
</dbReference>
<feature type="region of interest" description="Disordered" evidence="7">
    <location>
        <begin position="205"/>
        <end position="235"/>
    </location>
</feature>
<evidence type="ECO:0000256" key="6">
    <source>
        <dbReference type="ARBA" id="ARBA00023242"/>
    </source>
</evidence>
<dbReference type="CDD" id="cd00067">
    <property type="entry name" value="GAL4"/>
    <property type="match status" value="1"/>
</dbReference>
<dbReference type="CDD" id="cd12148">
    <property type="entry name" value="fungal_TF_MHR"/>
    <property type="match status" value="1"/>
</dbReference>
<reference evidence="10" key="1">
    <citation type="submission" date="2020-06" db="EMBL/GenBank/DDBJ databases">
        <title>A chromosome-scale genome assembly of Talaromyces rugulosus W13939.</title>
        <authorList>
            <person name="Wang B."/>
            <person name="Guo L."/>
            <person name="Ye K."/>
            <person name="Wang L."/>
        </authorList>
    </citation>
    <scope>NUCLEOTIDE SEQUENCE [LARGE SCALE GENOMIC DNA]</scope>
    <source>
        <strain evidence="10">W13939</strain>
    </source>
</reference>
<keyword evidence="5" id="KW-0804">Transcription</keyword>
<protein>
    <recommendedName>
        <fullName evidence="8">Zn(2)-C6 fungal-type domain-containing protein</fullName>
    </recommendedName>
</protein>
<evidence type="ECO:0000313" key="9">
    <source>
        <dbReference type="EMBL" id="QKX57826.1"/>
    </source>
</evidence>
<dbReference type="PANTHER" id="PTHR31001:SF40">
    <property type="entry name" value="ZN(II)2CYS6 TRANSCRIPTION FACTOR (EUROFUNG)"/>
    <property type="match status" value="1"/>
</dbReference>
<dbReference type="PROSITE" id="PS00463">
    <property type="entry name" value="ZN2_CY6_FUNGAL_1"/>
    <property type="match status" value="1"/>
</dbReference>
<feature type="compositionally biased region" description="Polar residues" evidence="7">
    <location>
        <begin position="804"/>
        <end position="822"/>
    </location>
</feature>
<sequence length="861" mass="96728">MAERTQFADGSGIGSRASSLGASISYIDDGKSMPATKPRDRRRRHRVITSCLECRRRKLKCDKGEVCLNCKSHGRQCVYMSTAADDSHIRRKITQMKDARDSLDQVLVGTSNKETAQRKQYKRDQLLQNSKTPIVAIEDELDDDSRDSDGEDFLEPTPLAIPDAAYAGDERDELDDLGFSFGRMRLGERVGGLFRPRIADELGQSLHSQPFRSTAAANVSKNQPKGDASSSRSTPELTFVPSMAIIFGAGPSNDEWTTLLPPRAVSDALLNHYWVSVHPVARTLHRPSFALRYETLWELMDGREHIPASLGAIVFSVLLASVISMSADDAVTRFHTSKQEMSNCLQLGTELALSKSNLLRSNKIEVLQALVTYLLPACVEISRAHSALVGMAIRLAECMGYHRDPAEYDFSPVDCQVRRLIWYQICYLDLKTSDVQGPRPFIQSTGYSCKLPLDSNLHASPPSMVSGPVTRWNDLVFSAIRFECQEMQRSCLLLCKRVDLKKLSLTEAVSRVERFNKEIHRKYDAALNEEPQQPLQNAARLVMKLFTSLLYLTLLHRYMNSVTYSIPDRLRQIVLIKGTEALEAAVELETASDLHQWAWYCPAYQRYHTALLLLFEVFTFPLRKHADRIWQCLDFIFAGPLASLKDLPTLETQPKYHEILAQRETKGRYLLGIITEGMQEYRSQRGLRLPVSITESMIIISPRKAGDDSDPTLPLNYAYERPPVEQNSTIFDSISRGNAIRPTSYGQEILLEQQNPTDTEKLPQAPLVPATEEGLFGITTNCGDLYNPLLDSTHLNPSLHPSAMGSQSASMSTYTPQTSGDGDNQEMLDINWELWDSMFPPGVFDGHLDLSDIDMQEYAVL</sequence>
<gene>
    <name evidence="9" type="ORF">TRUGW13939_04946</name>
</gene>
<evidence type="ECO:0000256" key="3">
    <source>
        <dbReference type="ARBA" id="ARBA00023015"/>
    </source>
</evidence>
<dbReference type="OrthoDB" id="424974at2759"/>
<evidence type="ECO:0000313" key="10">
    <source>
        <dbReference type="Proteomes" id="UP000509510"/>
    </source>
</evidence>
<evidence type="ECO:0000256" key="1">
    <source>
        <dbReference type="ARBA" id="ARBA00004123"/>
    </source>
</evidence>
<dbReference type="InterPro" id="IPR050613">
    <property type="entry name" value="Sec_Metabolite_Reg"/>
</dbReference>
<dbReference type="EMBL" id="CP055900">
    <property type="protein sequence ID" value="QKX57826.1"/>
    <property type="molecule type" value="Genomic_DNA"/>
</dbReference>
<dbReference type="Gene3D" id="4.10.240.10">
    <property type="entry name" value="Zn(2)-C6 fungal-type DNA-binding domain"/>
    <property type="match status" value="1"/>
</dbReference>
<dbReference type="Proteomes" id="UP000509510">
    <property type="component" value="Chromosome III"/>
</dbReference>
<dbReference type="SMART" id="SM00066">
    <property type="entry name" value="GAL4"/>
    <property type="match status" value="1"/>
</dbReference>
<dbReference type="AlphaFoldDB" id="A0A7H8QVI6"/>
<dbReference type="RefSeq" id="XP_035344004.1">
    <property type="nucleotide sequence ID" value="XM_035488111.1"/>
</dbReference>
<dbReference type="InterPro" id="IPR001138">
    <property type="entry name" value="Zn2Cys6_DnaBD"/>
</dbReference>
<dbReference type="SUPFAM" id="SSF57701">
    <property type="entry name" value="Zn2/Cys6 DNA-binding domain"/>
    <property type="match status" value="1"/>
</dbReference>
<dbReference type="GO" id="GO:0003677">
    <property type="term" value="F:DNA binding"/>
    <property type="evidence" value="ECO:0007669"/>
    <property type="project" value="UniProtKB-KW"/>
</dbReference>
<dbReference type="Pfam" id="PF04082">
    <property type="entry name" value="Fungal_trans"/>
    <property type="match status" value="1"/>
</dbReference>
<dbReference type="SMART" id="SM00906">
    <property type="entry name" value="Fungal_trans"/>
    <property type="match status" value="1"/>
</dbReference>
<keyword evidence="4" id="KW-0238">DNA-binding</keyword>
<feature type="region of interest" description="Disordered" evidence="7">
    <location>
        <begin position="797"/>
        <end position="825"/>
    </location>
</feature>
<dbReference type="GeneID" id="55992444"/>
<dbReference type="KEGG" id="trg:TRUGW13939_04946"/>
<evidence type="ECO:0000256" key="2">
    <source>
        <dbReference type="ARBA" id="ARBA00022723"/>
    </source>
</evidence>
<dbReference type="GO" id="GO:0006351">
    <property type="term" value="P:DNA-templated transcription"/>
    <property type="evidence" value="ECO:0007669"/>
    <property type="project" value="InterPro"/>
</dbReference>
<feature type="domain" description="Zn(2)-C6 fungal-type" evidence="8">
    <location>
        <begin position="50"/>
        <end position="79"/>
    </location>
</feature>
<dbReference type="InterPro" id="IPR007219">
    <property type="entry name" value="XnlR_reg_dom"/>
</dbReference>